<dbReference type="InterPro" id="IPR006096">
    <property type="entry name" value="Glu/Leu/Phe/Val/Trp_DH_C"/>
</dbReference>
<accession>A0ABY5AK56</accession>
<organism evidence="7 8">
    <name type="scientific">Arcanobacterium pinnipediorum</name>
    <dbReference type="NCBI Taxonomy" id="1503041"/>
    <lineage>
        <taxon>Bacteria</taxon>
        <taxon>Bacillati</taxon>
        <taxon>Actinomycetota</taxon>
        <taxon>Actinomycetes</taxon>
        <taxon>Actinomycetales</taxon>
        <taxon>Actinomycetaceae</taxon>
        <taxon>Arcanobacterium</taxon>
    </lineage>
</organism>
<dbReference type="InterPro" id="IPR046346">
    <property type="entry name" value="Aminoacid_DH-like_N_sf"/>
</dbReference>
<name>A0ABY5AK56_9ACTO</name>
<comment type="subunit">
    <text evidence="2">Homohexamer.</text>
</comment>
<evidence type="ECO:0000256" key="4">
    <source>
        <dbReference type="PIRNR" id="PIRNR000185"/>
    </source>
</evidence>
<gene>
    <name evidence="7" type="primary">gdhA</name>
    <name evidence="7" type="ORF">NG665_00865</name>
</gene>
<evidence type="ECO:0000256" key="5">
    <source>
        <dbReference type="RuleBase" id="RU004417"/>
    </source>
</evidence>
<proteinExistence type="inferred from homology"/>
<dbReference type="Gene3D" id="3.40.50.720">
    <property type="entry name" value="NAD(P)-binding Rossmann-like Domain"/>
    <property type="match status" value="1"/>
</dbReference>
<dbReference type="Gene3D" id="3.40.50.10860">
    <property type="entry name" value="Leucine Dehydrogenase, chain A, domain 1"/>
    <property type="match status" value="1"/>
</dbReference>
<keyword evidence="3 4" id="KW-0560">Oxidoreductase</keyword>
<evidence type="ECO:0000256" key="1">
    <source>
        <dbReference type="ARBA" id="ARBA00006382"/>
    </source>
</evidence>
<dbReference type="InterPro" id="IPR006097">
    <property type="entry name" value="Glu/Leu/Phe/Val/Trp_DH_dimer"/>
</dbReference>
<keyword evidence="8" id="KW-1185">Reference proteome</keyword>
<dbReference type="InterPro" id="IPR036291">
    <property type="entry name" value="NAD(P)-bd_dom_sf"/>
</dbReference>
<dbReference type="SUPFAM" id="SSF53223">
    <property type="entry name" value="Aminoacid dehydrogenase-like, N-terminal domain"/>
    <property type="match status" value="1"/>
</dbReference>
<evidence type="ECO:0000256" key="2">
    <source>
        <dbReference type="ARBA" id="ARBA00011643"/>
    </source>
</evidence>
<feature type="domain" description="Glutamate/phenylalanine/leucine/valine/L-tryptophan dehydrogenase C-terminal" evidence="6">
    <location>
        <begin position="203"/>
        <end position="443"/>
    </location>
</feature>
<dbReference type="Gene3D" id="1.10.285.10">
    <property type="entry name" value="Glutamate Dehydrogenase, chain A, domain 3"/>
    <property type="match status" value="2"/>
</dbReference>
<dbReference type="InterPro" id="IPR014362">
    <property type="entry name" value="Glu_DH"/>
</dbReference>
<dbReference type="EMBL" id="CP099547">
    <property type="protein sequence ID" value="USR79583.1"/>
    <property type="molecule type" value="Genomic_DNA"/>
</dbReference>
<dbReference type="SMART" id="SM00839">
    <property type="entry name" value="ELFV_dehydrog"/>
    <property type="match status" value="1"/>
</dbReference>
<protein>
    <recommendedName>
        <fullName evidence="4">Glutamate dehydrogenase</fullName>
    </recommendedName>
</protein>
<dbReference type="InterPro" id="IPR006095">
    <property type="entry name" value="Glu/Leu/Phe/Val/Trp_DH"/>
</dbReference>
<dbReference type="NCBIfam" id="NF006929">
    <property type="entry name" value="PRK09414.1"/>
    <property type="match status" value="1"/>
</dbReference>
<dbReference type="Pfam" id="PF02812">
    <property type="entry name" value="ELFV_dehydrog_N"/>
    <property type="match status" value="1"/>
</dbReference>
<dbReference type="GO" id="GO:0004354">
    <property type="term" value="F:glutamate dehydrogenase (NADP+) activity"/>
    <property type="evidence" value="ECO:0007669"/>
    <property type="project" value="UniProtKB-EC"/>
</dbReference>
<dbReference type="InterPro" id="IPR033922">
    <property type="entry name" value="NAD_bind_Glu_DH"/>
</dbReference>
<dbReference type="PRINTS" id="PR00082">
    <property type="entry name" value="GLFDHDRGNASE"/>
</dbReference>
<evidence type="ECO:0000256" key="3">
    <source>
        <dbReference type="ARBA" id="ARBA00023002"/>
    </source>
</evidence>
<evidence type="ECO:0000313" key="7">
    <source>
        <dbReference type="EMBL" id="USR79583.1"/>
    </source>
</evidence>
<dbReference type="RefSeq" id="WP_252673452.1">
    <property type="nucleotide sequence ID" value="NZ_CP099547.1"/>
</dbReference>
<dbReference type="CDD" id="cd05313">
    <property type="entry name" value="NAD_bind_2_Glu_DH"/>
    <property type="match status" value="1"/>
</dbReference>
<reference evidence="7" key="1">
    <citation type="submission" date="2022-06" db="EMBL/GenBank/DDBJ databases">
        <title>Complete Genome Sequence of Arcanobacterium pinnipediorum strain DSM 28752 isolated from a harbour seal.</title>
        <authorList>
            <person name="Borowiak M."/>
            <person name="Kreitlow A."/>
            <person name="Alssahen M."/>
            <person name="Malorny B."/>
            <person name="Laemmler C."/>
            <person name="Prenger-Berninghoff E."/>
            <person name="Siebert U."/>
            <person name="Ploetz M."/>
            <person name="Abdulmawjood A."/>
        </authorList>
    </citation>
    <scope>NUCLEOTIDE SEQUENCE</scope>
    <source>
        <strain evidence="7">DSM 28752</strain>
    </source>
</reference>
<evidence type="ECO:0000313" key="8">
    <source>
        <dbReference type="Proteomes" id="UP001056109"/>
    </source>
</evidence>
<dbReference type="PIRSF" id="PIRSF000185">
    <property type="entry name" value="Glu_DH"/>
    <property type="match status" value="1"/>
</dbReference>
<dbReference type="PANTHER" id="PTHR43571">
    <property type="entry name" value="NADP-SPECIFIC GLUTAMATE DEHYDROGENASE 1-RELATED"/>
    <property type="match status" value="1"/>
</dbReference>
<dbReference type="Proteomes" id="UP001056109">
    <property type="component" value="Chromosome"/>
</dbReference>
<dbReference type="InterPro" id="IPR050724">
    <property type="entry name" value="Glu_Leu_Phe_Val_DH"/>
</dbReference>
<evidence type="ECO:0000259" key="6">
    <source>
        <dbReference type="SMART" id="SM00839"/>
    </source>
</evidence>
<dbReference type="Pfam" id="PF00208">
    <property type="entry name" value="ELFV_dehydrog"/>
    <property type="match status" value="1"/>
</dbReference>
<dbReference type="SUPFAM" id="SSF51735">
    <property type="entry name" value="NAD(P)-binding Rossmann-fold domains"/>
    <property type="match status" value="1"/>
</dbReference>
<comment type="similarity">
    <text evidence="1 4 5">Belongs to the Glu/Leu/Phe/Val dehydrogenases family.</text>
</comment>
<sequence>MDKYIEDVYNESLRRNPIQPEFQQAVREVLESVEPLLAARKDYRDAAILARIIEPERQIMFRVAWEDDQNNVHVNRGYRIQFNSALGQYKGGLRFHQSVTLSVVKFLGFEQIFKNALTGQGIGGGKGGSDFDPHGKSDNEVMRFCQAFMTELSRHIGADVDVPAGDIGVGAREIGYLFGQYKRLANRNEAGVLTGKGLNWGGSLVRTQATGYGLVTFAQAMLGEKGEDMDGKKVIVSGSGNVATYAIEKAHALGAQAISISDSSGAVYDPDGIDVELLKQVKEVERGRVSDYAARRPNAQFRAGEHVWSIAGDIALPCATQNEMNEADVATLVNNGVKLIAEGANMPLTPDAIEAAQRSHILYAPGKAANAGGVATSALEMQQNAGMAQWAFEKVEDRLRAIMLDIHRECLETADEYGKPGDYMVGANIAGFRKVADAMLDQGVI</sequence>
<dbReference type="PANTHER" id="PTHR43571:SF1">
    <property type="entry name" value="NADP-SPECIFIC GLUTAMATE DEHYDROGENASE 1-RELATED"/>
    <property type="match status" value="1"/>
</dbReference>